<dbReference type="InterPro" id="IPR007118">
    <property type="entry name" value="Expan_Lol_pI"/>
</dbReference>
<dbReference type="Gene3D" id="2.60.40.760">
    <property type="entry name" value="Expansin, cellulose-binding-like domain"/>
    <property type="match status" value="1"/>
</dbReference>
<dbReference type="InterPro" id="IPR036908">
    <property type="entry name" value="RlpA-like_sf"/>
</dbReference>
<reference evidence="10 11" key="1">
    <citation type="submission" date="2024-01" db="EMBL/GenBank/DDBJ databases">
        <title>The genomes of 5 underutilized Papilionoideae crops provide insights into root nodulation and disease resistanc.</title>
        <authorList>
            <person name="Jiang F."/>
        </authorList>
    </citation>
    <scope>NUCLEOTIDE SEQUENCE [LARGE SCALE GENOMIC DNA]</scope>
    <source>
        <strain evidence="10">LVBAO_FW01</strain>
        <tissue evidence="10">Leaves</tissue>
    </source>
</reference>
<dbReference type="AlphaFoldDB" id="A0AAN9LUC5"/>
<feature type="domain" description="Expansin-like CBD" evidence="9">
    <location>
        <begin position="151"/>
        <end position="230"/>
    </location>
</feature>
<dbReference type="GO" id="GO:0009653">
    <property type="term" value="P:anatomical structure morphogenesis"/>
    <property type="evidence" value="ECO:0007669"/>
    <property type="project" value="UniProtKB-ARBA"/>
</dbReference>
<proteinExistence type="inferred from homology"/>
<keyword evidence="3 7" id="KW-0964">Secreted</keyword>
<evidence type="ECO:0000256" key="4">
    <source>
        <dbReference type="ARBA" id="ARBA00022729"/>
    </source>
</evidence>
<evidence type="ECO:0000259" key="8">
    <source>
        <dbReference type="PROSITE" id="PS50842"/>
    </source>
</evidence>
<evidence type="ECO:0000259" key="9">
    <source>
        <dbReference type="PROSITE" id="PS50843"/>
    </source>
</evidence>
<keyword evidence="4" id="KW-0732">Signal</keyword>
<keyword evidence="6 7" id="KW-0961">Cell wall biogenesis/degradation</keyword>
<evidence type="ECO:0000256" key="5">
    <source>
        <dbReference type="ARBA" id="ARBA00023136"/>
    </source>
</evidence>
<keyword evidence="11" id="KW-1185">Reference proteome</keyword>
<dbReference type="SMART" id="SM00837">
    <property type="entry name" value="DPBB_1"/>
    <property type="match status" value="1"/>
</dbReference>
<dbReference type="SUPFAM" id="SSF49590">
    <property type="entry name" value="PHL pollen allergen"/>
    <property type="match status" value="1"/>
</dbReference>
<evidence type="ECO:0000313" key="11">
    <source>
        <dbReference type="Proteomes" id="UP001367508"/>
    </source>
</evidence>
<evidence type="ECO:0000256" key="7">
    <source>
        <dbReference type="RuleBase" id="RU365023"/>
    </source>
</evidence>
<dbReference type="InterPro" id="IPR007117">
    <property type="entry name" value="Expansin_CBD"/>
</dbReference>
<dbReference type="SUPFAM" id="SSF50685">
    <property type="entry name" value="Barwin-like endoglucanases"/>
    <property type="match status" value="1"/>
</dbReference>
<evidence type="ECO:0000256" key="6">
    <source>
        <dbReference type="ARBA" id="ARBA00023316"/>
    </source>
</evidence>
<evidence type="ECO:0000256" key="3">
    <source>
        <dbReference type="ARBA" id="ARBA00022525"/>
    </source>
</evidence>
<dbReference type="PROSITE" id="PS50842">
    <property type="entry name" value="EXPANSIN_EG45"/>
    <property type="match status" value="1"/>
</dbReference>
<sequence>MVLFIQALASGIDGQWYEAHATFYGEMKEGACGYENLFDHGYGLENTALSTALFNDGLICGACFEIKCVNAPQSCIKNAGTIKVTATNICPPNYDKPDGNWCNPPQRHFDLSMKMFTTIAIYKAGIVPIQYRRVPCTKNGGVKFEMKGNPYSLLVLLYNVGNAGDASKVSIKGSNTGWIPMSRNWGQHWVTATNLIGQALSFQVTTSDGKMLEFDGVAPPNWQFGQTYRGNKNF</sequence>
<accession>A0AAN9LUC5</accession>
<dbReference type="Gene3D" id="2.40.40.10">
    <property type="entry name" value="RlpA-like domain"/>
    <property type="match status" value="1"/>
</dbReference>
<feature type="domain" description="Expansin-like EG45" evidence="8">
    <location>
        <begin position="29"/>
        <end position="141"/>
    </location>
</feature>
<dbReference type="GO" id="GO:0016020">
    <property type="term" value="C:membrane"/>
    <property type="evidence" value="ECO:0007669"/>
    <property type="project" value="UniProtKB-SubCell"/>
</dbReference>
<gene>
    <name evidence="10" type="ORF">VNO77_21322</name>
</gene>
<comment type="similarity">
    <text evidence="1 7">Belongs to the expansin family. Expansin A subfamily.</text>
</comment>
<dbReference type="Pfam" id="PF03330">
    <property type="entry name" value="DPBB_1"/>
    <property type="match status" value="1"/>
</dbReference>
<dbReference type="PANTHER" id="PTHR31867">
    <property type="entry name" value="EXPANSIN-A15"/>
    <property type="match status" value="1"/>
</dbReference>
<protein>
    <recommendedName>
        <fullName evidence="7">Expansin</fullName>
    </recommendedName>
</protein>
<dbReference type="Proteomes" id="UP001367508">
    <property type="component" value="Unassembled WGS sequence"/>
</dbReference>
<dbReference type="GO" id="GO:0009664">
    <property type="term" value="P:plant-type cell wall organization"/>
    <property type="evidence" value="ECO:0007669"/>
    <property type="project" value="InterPro"/>
</dbReference>
<name>A0AAN9LUC5_CANGL</name>
<keyword evidence="5" id="KW-0472">Membrane</keyword>
<evidence type="ECO:0000313" key="10">
    <source>
        <dbReference type="EMBL" id="KAK7340614.1"/>
    </source>
</evidence>
<dbReference type="InterPro" id="IPR009009">
    <property type="entry name" value="RlpA-like_DPBB"/>
</dbReference>
<dbReference type="PRINTS" id="PR01225">
    <property type="entry name" value="EXPANSNFAMLY"/>
</dbReference>
<comment type="subcellular location">
    <subcellularLocation>
        <location evidence="7">Secreted</location>
        <location evidence="7">Cell wall</location>
    </subcellularLocation>
    <subcellularLocation>
        <location evidence="7">Membrane</location>
        <topology evidence="7">Peripheral membrane protein</topology>
    </subcellularLocation>
</comment>
<evidence type="ECO:0000256" key="1">
    <source>
        <dbReference type="ARBA" id="ARBA00005392"/>
    </source>
</evidence>
<keyword evidence="2 7" id="KW-0134">Cell wall</keyword>
<comment type="function">
    <text evidence="7">Causes loosening and extension of plant cell walls by disrupting non-covalent bonding between cellulose microfibrils and matrix glucans. No enzymatic activity has been found.</text>
</comment>
<dbReference type="CDD" id="cd22274">
    <property type="entry name" value="DPBB_EXPA_N"/>
    <property type="match status" value="1"/>
</dbReference>
<dbReference type="PROSITE" id="PS50843">
    <property type="entry name" value="EXPANSIN_CBD"/>
    <property type="match status" value="1"/>
</dbReference>
<dbReference type="PRINTS" id="PR01226">
    <property type="entry name" value="EXPANSIN"/>
</dbReference>
<dbReference type="InterPro" id="IPR002963">
    <property type="entry name" value="Expansin"/>
</dbReference>
<dbReference type="GO" id="GO:0005576">
    <property type="term" value="C:extracellular region"/>
    <property type="evidence" value="ECO:0007669"/>
    <property type="project" value="InterPro"/>
</dbReference>
<dbReference type="Pfam" id="PF01357">
    <property type="entry name" value="Expansin_C"/>
    <property type="match status" value="1"/>
</dbReference>
<evidence type="ECO:0000256" key="2">
    <source>
        <dbReference type="ARBA" id="ARBA00022512"/>
    </source>
</evidence>
<dbReference type="InterPro" id="IPR036749">
    <property type="entry name" value="Expansin_CBD_sf"/>
</dbReference>
<organism evidence="10 11">
    <name type="scientific">Canavalia gladiata</name>
    <name type="common">Sword bean</name>
    <name type="synonym">Dolichos gladiatus</name>
    <dbReference type="NCBI Taxonomy" id="3824"/>
    <lineage>
        <taxon>Eukaryota</taxon>
        <taxon>Viridiplantae</taxon>
        <taxon>Streptophyta</taxon>
        <taxon>Embryophyta</taxon>
        <taxon>Tracheophyta</taxon>
        <taxon>Spermatophyta</taxon>
        <taxon>Magnoliopsida</taxon>
        <taxon>eudicotyledons</taxon>
        <taxon>Gunneridae</taxon>
        <taxon>Pentapetalae</taxon>
        <taxon>rosids</taxon>
        <taxon>fabids</taxon>
        <taxon>Fabales</taxon>
        <taxon>Fabaceae</taxon>
        <taxon>Papilionoideae</taxon>
        <taxon>50 kb inversion clade</taxon>
        <taxon>NPAAA clade</taxon>
        <taxon>indigoferoid/millettioid clade</taxon>
        <taxon>Phaseoleae</taxon>
        <taxon>Canavalia</taxon>
    </lineage>
</organism>
<dbReference type="InterPro" id="IPR007112">
    <property type="entry name" value="Expansin/allergen_DPBB_dom"/>
</dbReference>
<comment type="caution">
    <text evidence="10">The sequence shown here is derived from an EMBL/GenBank/DDBJ whole genome shotgun (WGS) entry which is preliminary data.</text>
</comment>
<dbReference type="EMBL" id="JAYMYQ010000004">
    <property type="protein sequence ID" value="KAK7340614.1"/>
    <property type="molecule type" value="Genomic_DNA"/>
</dbReference>